<sequence>MKRIETIGFISAFPGTGKSSIYGNAPKNGLYPVRANGTAIFRMVPGPGDAFVYDSDSSTFDKAEFPGNYIQHMREIIHRHAGDNYLVMVSSHAEVREEMQKVGIPYVLVYPDRSLKGEYIERYKRRGSPEGFIKLMDEKWDDFIDTCEFDTQCDKIVLGPYQYLSDVL</sequence>
<dbReference type="EMBL" id="MK240351">
    <property type="protein sequence ID" value="QAU04078.1"/>
    <property type="molecule type" value="Genomic_DNA"/>
</dbReference>
<protein>
    <submittedName>
        <fullName evidence="1">Uncharacterized protein</fullName>
    </submittedName>
</protein>
<evidence type="ECO:0000313" key="1">
    <source>
        <dbReference type="EMBL" id="QAU04078.1"/>
    </source>
</evidence>
<organism evidence="1 2">
    <name type="scientific">Acinetobacter phage Henu6</name>
    <dbReference type="NCBI Taxonomy" id="2500136"/>
    <lineage>
        <taxon>Viruses</taxon>
        <taxon>Duplodnaviria</taxon>
        <taxon>Heunggongvirae</taxon>
        <taxon>Uroviricota</taxon>
        <taxon>Caudoviricetes</taxon>
        <taxon>Pantevenvirales</taxon>
        <taxon>Straboviridae</taxon>
        <taxon>Twarogvirinae</taxon>
        <taxon>Zedzedvirus</taxon>
        <taxon>Zedzedvirus zz1</taxon>
    </lineage>
</organism>
<gene>
    <name evidence="1" type="ORF">Henu6_gp98</name>
</gene>
<proteinExistence type="predicted"/>
<evidence type="ECO:0000313" key="2">
    <source>
        <dbReference type="Proteomes" id="UP000289169"/>
    </source>
</evidence>
<reference evidence="1 2" key="1">
    <citation type="submission" date="2018-11" db="EMBL/GenBank/DDBJ databases">
        <authorList>
            <person name="Teng T."/>
        </authorList>
    </citation>
    <scope>NUCLEOTIDE SEQUENCE [LARGE SCALE GENOMIC DNA]</scope>
</reference>
<dbReference type="Proteomes" id="UP000289169">
    <property type="component" value="Segment"/>
</dbReference>
<name>A0A410T5R2_9CAUD</name>
<accession>A0A410T5R2</accession>